<sequence>MHSIGQIILDNRGAVLDAWLERLPSGAAGARPATFQLLKIELGMLVDKLVSYFNAGDHDLGGPLFKPVEDQAATISAACARDGLTPLETATLIMSLKTITRDLLDREVGGDRDGMRIAVDAVVDRLALVTFAAFVETREDIIQRQGRALLDMATPALPIWRHIILMPLVGIIDTQRARQVMEWLLEALAREEAHIAILDVTGVPLIDSRVALHLTKTVEAARLLGSQVIVTGISPDAAQTLVKLDVDLSSMITRGTLQVGLAEAFRLLAQRNQGTSGSPF</sequence>
<protein>
    <submittedName>
        <fullName evidence="3">RsbT co-antagonist protein RsbRA</fullName>
    </submittedName>
</protein>
<gene>
    <name evidence="3" type="primary">rsbRA</name>
    <name evidence="3" type="ORF">MBUL_01479</name>
</gene>
<dbReference type="Pfam" id="PF01740">
    <property type="entry name" value="STAS"/>
    <property type="match status" value="1"/>
</dbReference>
<dbReference type="SUPFAM" id="SSF52091">
    <property type="entry name" value="SpoIIaa-like"/>
    <property type="match status" value="1"/>
</dbReference>
<evidence type="ECO:0000256" key="1">
    <source>
        <dbReference type="ARBA" id="ARBA00022553"/>
    </source>
</evidence>
<dbReference type="EMBL" id="LR743504">
    <property type="protein sequence ID" value="CAA2102032.1"/>
    <property type="molecule type" value="Genomic_DNA"/>
</dbReference>
<dbReference type="PANTHER" id="PTHR33745">
    <property type="entry name" value="RSBT ANTAGONIST PROTEIN RSBS-RELATED"/>
    <property type="match status" value="1"/>
</dbReference>
<dbReference type="CDD" id="cd07041">
    <property type="entry name" value="STAS_RsbR_RsbS_like"/>
    <property type="match status" value="1"/>
</dbReference>
<dbReference type="PROSITE" id="PS50801">
    <property type="entry name" value="STAS"/>
    <property type="match status" value="1"/>
</dbReference>
<name>A0A679IPW1_9HYPH</name>
<evidence type="ECO:0000313" key="3">
    <source>
        <dbReference type="EMBL" id="CAA2102032.1"/>
    </source>
</evidence>
<dbReference type="InterPro" id="IPR051932">
    <property type="entry name" value="Bact_StressResp_Reg"/>
</dbReference>
<dbReference type="AlphaFoldDB" id="A0A679IPW1"/>
<dbReference type="InterPro" id="IPR025751">
    <property type="entry name" value="RsbRD_N_dom"/>
</dbReference>
<dbReference type="PANTHER" id="PTHR33745:SF3">
    <property type="entry name" value="RSBT CO-ANTAGONIST PROTEIN RSBRC"/>
    <property type="match status" value="1"/>
</dbReference>
<keyword evidence="1" id="KW-0597">Phosphoprotein</keyword>
<dbReference type="Gene3D" id="3.30.750.24">
    <property type="entry name" value="STAS domain"/>
    <property type="match status" value="1"/>
</dbReference>
<feature type="domain" description="STAS" evidence="2">
    <location>
        <begin position="153"/>
        <end position="268"/>
    </location>
</feature>
<evidence type="ECO:0000259" key="2">
    <source>
        <dbReference type="PROSITE" id="PS50801"/>
    </source>
</evidence>
<accession>A0A679IPW1</accession>
<dbReference type="InterPro" id="IPR036513">
    <property type="entry name" value="STAS_dom_sf"/>
</dbReference>
<reference evidence="3" key="1">
    <citation type="submission" date="2019-12" db="EMBL/GenBank/DDBJ databases">
        <authorList>
            <person name="Cremers G."/>
        </authorList>
    </citation>
    <scope>NUCLEOTIDE SEQUENCE</scope>
    <source>
        <strain evidence="3">Mbul1</strain>
    </source>
</reference>
<organism evidence="3">
    <name type="scientific">Methylobacterium bullatum</name>
    <dbReference type="NCBI Taxonomy" id="570505"/>
    <lineage>
        <taxon>Bacteria</taxon>
        <taxon>Pseudomonadati</taxon>
        <taxon>Pseudomonadota</taxon>
        <taxon>Alphaproteobacteria</taxon>
        <taxon>Hyphomicrobiales</taxon>
        <taxon>Methylobacteriaceae</taxon>
        <taxon>Methylobacterium</taxon>
    </lineage>
</organism>
<dbReference type="Pfam" id="PF14361">
    <property type="entry name" value="RsbRD_N"/>
    <property type="match status" value="1"/>
</dbReference>
<proteinExistence type="predicted"/>
<dbReference type="InterPro" id="IPR002645">
    <property type="entry name" value="STAS_dom"/>
</dbReference>